<comment type="subcellular location">
    <subcellularLocation>
        <location evidence="1">Cell outer membrane</location>
        <topology evidence="1">Multi-pass membrane protein</topology>
    </subcellularLocation>
</comment>
<sequence length="365" mass="40496">MENNHDIDKAFNEASKNLEEPATFPGFDKVWAKVEERLDKKEEKKRKIIPVWIPYGIAASLLIASGIFYFTDKKQSKQMQQEIIATQTSGKEDVSAEPLAPMQKIDSMVKMNIQNKALPVPSEKIIAYQSAPKLKTDLPASPISEMSAAAVSHEEAAQVAEQKMMAMDSIRRQNIEEVIAMGIKKEKASMGTLASGQKVSSFNTVGDTAESSYPNLAFNLKEKETEIKSYNKVNTKAQKPLAFSPVTETRLAEKADTSMFKLTPGLHTNALSARSNNSISIRGTVQSNQQNLMVVIDGKVSDMETFRNLDSKKIEAVRVLKAEQAAPLFSGEKARNGVIVVITKSISKKEKKRLKKLFNEKLLKE</sequence>
<keyword evidence="2" id="KW-1133">Transmembrane helix</keyword>
<dbReference type="RefSeq" id="WP_090002423.1">
    <property type="nucleotide sequence ID" value="NZ_FOBV01000016.1"/>
</dbReference>
<evidence type="ECO:0000313" key="5">
    <source>
        <dbReference type="Proteomes" id="UP000199450"/>
    </source>
</evidence>
<dbReference type="GO" id="GO:0009279">
    <property type="term" value="C:cell outer membrane"/>
    <property type="evidence" value="ECO:0007669"/>
    <property type="project" value="UniProtKB-SubCell"/>
</dbReference>
<evidence type="ECO:0000256" key="1">
    <source>
        <dbReference type="PROSITE-ProRule" id="PRU01360"/>
    </source>
</evidence>
<gene>
    <name evidence="4" type="ORF">SAMN05421856_11624</name>
</gene>
<dbReference type="InterPro" id="IPR039426">
    <property type="entry name" value="TonB-dep_rcpt-like"/>
</dbReference>
<name>A0A1H8DT11_9FLAO</name>
<keyword evidence="4" id="KW-0675">Receptor</keyword>
<comment type="similarity">
    <text evidence="1">Belongs to the TonB-dependent receptor family.</text>
</comment>
<dbReference type="SUPFAM" id="SSF56935">
    <property type="entry name" value="Porins"/>
    <property type="match status" value="1"/>
</dbReference>
<keyword evidence="1 2" id="KW-0472">Membrane</keyword>
<dbReference type="Gene3D" id="2.170.130.10">
    <property type="entry name" value="TonB-dependent receptor, plug domain"/>
    <property type="match status" value="1"/>
</dbReference>
<proteinExistence type="inferred from homology"/>
<keyword evidence="5" id="KW-1185">Reference proteome</keyword>
<evidence type="ECO:0000259" key="3">
    <source>
        <dbReference type="Pfam" id="PF07715"/>
    </source>
</evidence>
<dbReference type="AlphaFoldDB" id="A0A1H8DT11"/>
<dbReference type="InterPro" id="IPR012910">
    <property type="entry name" value="Plug_dom"/>
</dbReference>
<dbReference type="InterPro" id="IPR037066">
    <property type="entry name" value="Plug_dom_sf"/>
</dbReference>
<organism evidence="4 5">
    <name type="scientific">Chryseobacterium taichungense</name>
    <dbReference type="NCBI Taxonomy" id="295069"/>
    <lineage>
        <taxon>Bacteria</taxon>
        <taxon>Pseudomonadati</taxon>
        <taxon>Bacteroidota</taxon>
        <taxon>Flavobacteriia</taxon>
        <taxon>Flavobacteriales</taxon>
        <taxon>Weeksellaceae</taxon>
        <taxon>Chryseobacterium group</taxon>
        <taxon>Chryseobacterium</taxon>
    </lineage>
</organism>
<feature type="transmembrane region" description="Helical" evidence="2">
    <location>
        <begin position="48"/>
        <end position="70"/>
    </location>
</feature>
<keyword evidence="1 2" id="KW-0812">Transmembrane</keyword>
<keyword evidence="1" id="KW-0813">Transport</keyword>
<evidence type="ECO:0000256" key="2">
    <source>
        <dbReference type="SAM" id="Phobius"/>
    </source>
</evidence>
<protein>
    <submittedName>
        <fullName evidence="4">TonB-dependent Receptor Plug Domain</fullName>
    </submittedName>
</protein>
<keyword evidence="1" id="KW-1134">Transmembrane beta strand</keyword>
<accession>A0A1H8DT11</accession>
<dbReference type="EMBL" id="FOBV01000016">
    <property type="protein sequence ID" value="SEN10461.1"/>
    <property type="molecule type" value="Genomic_DNA"/>
</dbReference>
<reference evidence="5" key="1">
    <citation type="submission" date="2016-10" db="EMBL/GenBank/DDBJ databases">
        <authorList>
            <person name="Varghese N."/>
            <person name="Submissions S."/>
        </authorList>
    </citation>
    <scope>NUCLEOTIDE SEQUENCE [LARGE SCALE GENOMIC DNA]</scope>
    <source>
        <strain evidence="5">DSM 17453</strain>
    </source>
</reference>
<dbReference type="STRING" id="295069.SAMN05421856_11624"/>
<dbReference type="OrthoDB" id="9805121at2"/>
<keyword evidence="1" id="KW-0998">Cell outer membrane</keyword>
<dbReference type="PROSITE" id="PS52016">
    <property type="entry name" value="TONB_DEPENDENT_REC_3"/>
    <property type="match status" value="1"/>
</dbReference>
<evidence type="ECO:0000313" key="4">
    <source>
        <dbReference type="EMBL" id="SEN10461.1"/>
    </source>
</evidence>
<dbReference type="Proteomes" id="UP000199450">
    <property type="component" value="Unassembled WGS sequence"/>
</dbReference>
<feature type="domain" description="TonB-dependent receptor plug" evidence="3">
    <location>
        <begin position="259"/>
        <end position="328"/>
    </location>
</feature>
<dbReference type="Pfam" id="PF07715">
    <property type="entry name" value="Plug"/>
    <property type="match status" value="1"/>
</dbReference>